<feature type="compositionally biased region" description="Polar residues" evidence="1">
    <location>
        <begin position="265"/>
        <end position="276"/>
    </location>
</feature>
<reference evidence="2" key="2">
    <citation type="submission" date="2023-06" db="EMBL/GenBank/DDBJ databases">
        <authorList>
            <consortium name="Lawrence Berkeley National Laboratory"/>
            <person name="Haridas S."/>
            <person name="Hensen N."/>
            <person name="Bonometti L."/>
            <person name="Westerberg I."/>
            <person name="Brannstrom I.O."/>
            <person name="Guillou S."/>
            <person name="Cros-Aarteil S."/>
            <person name="Calhoun S."/>
            <person name="Kuo A."/>
            <person name="Mondo S."/>
            <person name="Pangilinan J."/>
            <person name="Riley R."/>
            <person name="Labutti K."/>
            <person name="Andreopoulos B."/>
            <person name="Lipzen A."/>
            <person name="Chen C."/>
            <person name="Yanf M."/>
            <person name="Daum C."/>
            <person name="Ng V."/>
            <person name="Clum A."/>
            <person name="Steindorff A."/>
            <person name="Ohm R."/>
            <person name="Martin F."/>
            <person name="Silar P."/>
            <person name="Natvig D."/>
            <person name="Lalanne C."/>
            <person name="Gautier V."/>
            <person name="Ament-Velasquez S.L."/>
            <person name="Kruys A."/>
            <person name="Hutchinson M.I."/>
            <person name="Powell A.J."/>
            <person name="Barry K."/>
            <person name="Miller A.N."/>
            <person name="Grigoriev I.V."/>
            <person name="Debuchy R."/>
            <person name="Gladieux P."/>
            <person name="Thoren M.H."/>
            <person name="Johannesson H."/>
        </authorList>
    </citation>
    <scope>NUCLEOTIDE SEQUENCE</scope>
    <source>
        <strain evidence="2">CBS 955.72</strain>
    </source>
</reference>
<sequence length="473" mass="51658">MSVARSVSPGGALLRTSRLFSLPAPIPPSPTDVANGHYGSLTATPSFPTHQVITTLNSSRQRGDWGLKRPLPLWTTTKSTNAMLRVKKIDTIEDITDFSSATDQGLTLRKFQELNIPLTVPDNTNESLRAAASNMNLPKRSVFEKDSDFTAIDSVNMIALKDKRWKFQGPWLGGMSPGQFAKWVAKSVRPRRAEFRMFLKQKLAADVLQSAIQRALDNAEEQPEIESIAVSDEQLTEYLRHLRGNPHEIYEMVGQFLDLAPLQAPTETEQRTQFSESGPPPGLGNPYSAHGPPVTHPSAGLSYLRTSEYLDNHPLYGPQASHPPVLARVLRPKRQNLQVDAKFGVAGFVVDSPGGDTASNSKFRSPTPNGNLLGKLDVDLEGGAKMWTQPTRASINANGRVSMIVKDARAEEKAVAQELLGGDKIFGEASPPAEPQATSVLTNAEKIRRKYGQGIPSMSNAHEYGLDGGAFRF</sequence>
<evidence type="ECO:0000313" key="2">
    <source>
        <dbReference type="EMBL" id="KAK3352281.1"/>
    </source>
</evidence>
<dbReference type="PANTHER" id="PTHR28058:SF1">
    <property type="entry name" value="SMALL RIBOSOMAL SUBUNIT PROTEIN BS1M"/>
    <property type="match status" value="1"/>
</dbReference>
<comment type="caution">
    <text evidence="2">The sequence shown here is derived from an EMBL/GenBank/DDBJ whole genome shotgun (WGS) entry which is preliminary data.</text>
</comment>
<evidence type="ECO:0000256" key="1">
    <source>
        <dbReference type="SAM" id="MobiDB-lite"/>
    </source>
</evidence>
<dbReference type="EMBL" id="JAUIQD010000004">
    <property type="protein sequence ID" value="KAK3352281.1"/>
    <property type="molecule type" value="Genomic_DNA"/>
</dbReference>
<dbReference type="AlphaFoldDB" id="A0AAJ0MDA9"/>
<accession>A0AAJ0MDA9</accession>
<dbReference type="InterPro" id="IPR016712">
    <property type="entry name" value="Rbsml_bS1m-like"/>
</dbReference>
<gene>
    <name evidence="2" type="ORF">B0T25DRAFT_541594</name>
</gene>
<dbReference type="GO" id="GO:0070124">
    <property type="term" value="P:mitochondrial translational initiation"/>
    <property type="evidence" value="ECO:0007669"/>
    <property type="project" value="TreeGrafter"/>
</dbReference>
<keyword evidence="2" id="KW-0689">Ribosomal protein</keyword>
<name>A0AAJ0MDA9_9PEZI</name>
<proteinExistence type="predicted"/>
<dbReference type="GO" id="GO:0003735">
    <property type="term" value="F:structural constituent of ribosome"/>
    <property type="evidence" value="ECO:0007669"/>
    <property type="project" value="TreeGrafter"/>
</dbReference>
<dbReference type="Pfam" id="PF11709">
    <property type="entry name" value="Mit_ribos_Mrp51"/>
    <property type="match status" value="1"/>
</dbReference>
<keyword evidence="3" id="KW-1185">Reference proteome</keyword>
<organism evidence="2 3">
    <name type="scientific">Lasiosphaeria hispida</name>
    <dbReference type="NCBI Taxonomy" id="260671"/>
    <lineage>
        <taxon>Eukaryota</taxon>
        <taxon>Fungi</taxon>
        <taxon>Dikarya</taxon>
        <taxon>Ascomycota</taxon>
        <taxon>Pezizomycotina</taxon>
        <taxon>Sordariomycetes</taxon>
        <taxon>Sordariomycetidae</taxon>
        <taxon>Sordariales</taxon>
        <taxon>Lasiosphaeriaceae</taxon>
        <taxon>Lasiosphaeria</taxon>
    </lineage>
</organism>
<evidence type="ECO:0000313" key="3">
    <source>
        <dbReference type="Proteomes" id="UP001275084"/>
    </source>
</evidence>
<dbReference type="PANTHER" id="PTHR28058">
    <property type="entry name" value="37S RIBOSOMAL PROTEIN MRP51, MITOCHONDRIAL"/>
    <property type="match status" value="1"/>
</dbReference>
<reference evidence="2" key="1">
    <citation type="journal article" date="2023" name="Mol. Phylogenet. Evol.">
        <title>Genome-scale phylogeny and comparative genomics of the fungal order Sordariales.</title>
        <authorList>
            <person name="Hensen N."/>
            <person name="Bonometti L."/>
            <person name="Westerberg I."/>
            <person name="Brannstrom I.O."/>
            <person name="Guillou S."/>
            <person name="Cros-Aarteil S."/>
            <person name="Calhoun S."/>
            <person name="Haridas S."/>
            <person name="Kuo A."/>
            <person name="Mondo S."/>
            <person name="Pangilinan J."/>
            <person name="Riley R."/>
            <person name="LaButti K."/>
            <person name="Andreopoulos B."/>
            <person name="Lipzen A."/>
            <person name="Chen C."/>
            <person name="Yan M."/>
            <person name="Daum C."/>
            <person name="Ng V."/>
            <person name="Clum A."/>
            <person name="Steindorff A."/>
            <person name="Ohm R.A."/>
            <person name="Martin F."/>
            <person name="Silar P."/>
            <person name="Natvig D.O."/>
            <person name="Lalanne C."/>
            <person name="Gautier V."/>
            <person name="Ament-Velasquez S.L."/>
            <person name="Kruys A."/>
            <person name="Hutchinson M.I."/>
            <person name="Powell A.J."/>
            <person name="Barry K."/>
            <person name="Miller A.N."/>
            <person name="Grigoriev I.V."/>
            <person name="Debuchy R."/>
            <person name="Gladieux P."/>
            <person name="Hiltunen Thoren M."/>
            <person name="Johannesson H."/>
        </authorList>
    </citation>
    <scope>NUCLEOTIDE SEQUENCE</scope>
    <source>
        <strain evidence="2">CBS 955.72</strain>
    </source>
</reference>
<keyword evidence="2" id="KW-0687">Ribonucleoprotein</keyword>
<dbReference type="GO" id="GO:0005763">
    <property type="term" value="C:mitochondrial small ribosomal subunit"/>
    <property type="evidence" value="ECO:0007669"/>
    <property type="project" value="TreeGrafter"/>
</dbReference>
<feature type="region of interest" description="Disordered" evidence="1">
    <location>
        <begin position="265"/>
        <end position="291"/>
    </location>
</feature>
<protein>
    <submittedName>
        <fullName evidence="2">Mitochondrial ribosomal protein MRP51</fullName>
    </submittedName>
</protein>
<dbReference type="Proteomes" id="UP001275084">
    <property type="component" value="Unassembled WGS sequence"/>
</dbReference>